<sequence length="107" mass="11764">MEQAAEQERTSSTALSGYTIQILALRKDDGLPDYASKLPSGQPVWLNQKQLDGAPWFTLLYGRYASKEAAHKALSSLPDSLQTFGPFIRQLDSIEDSAASSTMTRLN</sequence>
<evidence type="ECO:0000313" key="2">
    <source>
        <dbReference type="EMBL" id="KLV08414.1"/>
    </source>
</evidence>
<dbReference type="InterPro" id="IPR036680">
    <property type="entry name" value="SPOR-like_sf"/>
</dbReference>
<proteinExistence type="predicted"/>
<dbReference type="GO" id="GO:0042834">
    <property type="term" value="F:peptidoglycan binding"/>
    <property type="evidence" value="ECO:0007669"/>
    <property type="project" value="InterPro"/>
</dbReference>
<dbReference type="Proteomes" id="UP000035909">
    <property type="component" value="Unassembled WGS sequence"/>
</dbReference>
<evidence type="ECO:0000259" key="1">
    <source>
        <dbReference type="PROSITE" id="PS51724"/>
    </source>
</evidence>
<dbReference type="STRING" id="320778.ABT57_13365"/>
<dbReference type="EMBL" id="LDOU01000015">
    <property type="protein sequence ID" value="KLV08414.1"/>
    <property type="molecule type" value="Genomic_DNA"/>
</dbReference>
<name>A0A0J1H9Q0_9GAMM</name>
<reference evidence="2 3" key="1">
    <citation type="submission" date="2015-05" db="EMBL/GenBank/DDBJ databases">
        <title>Photobacterium galathea sp. nov.</title>
        <authorList>
            <person name="Machado H."/>
            <person name="Gram L."/>
        </authorList>
    </citation>
    <scope>NUCLEOTIDE SEQUENCE [LARGE SCALE GENOMIC DNA]</scope>
    <source>
        <strain evidence="2 3">DSM 22954</strain>
    </source>
</reference>
<dbReference type="PATRIC" id="fig|320778.3.peg.2911"/>
<keyword evidence="3" id="KW-1185">Reference proteome</keyword>
<dbReference type="AlphaFoldDB" id="A0A0J1H9Q0"/>
<protein>
    <recommendedName>
        <fullName evidence="1">SPOR domain-containing protein</fullName>
    </recommendedName>
</protein>
<comment type="caution">
    <text evidence="2">The sequence shown here is derived from an EMBL/GenBank/DDBJ whole genome shotgun (WGS) entry which is preliminary data.</text>
</comment>
<feature type="domain" description="SPOR" evidence="1">
    <location>
        <begin position="12"/>
        <end position="90"/>
    </location>
</feature>
<accession>A0A0J1H9Q0</accession>
<dbReference type="Gene3D" id="3.30.70.1070">
    <property type="entry name" value="Sporulation related repeat"/>
    <property type="match status" value="1"/>
</dbReference>
<dbReference type="Pfam" id="PF05036">
    <property type="entry name" value="SPOR"/>
    <property type="match status" value="1"/>
</dbReference>
<organism evidence="2 3">
    <name type="scientific">Photobacterium ganghwense</name>
    <dbReference type="NCBI Taxonomy" id="320778"/>
    <lineage>
        <taxon>Bacteria</taxon>
        <taxon>Pseudomonadati</taxon>
        <taxon>Pseudomonadota</taxon>
        <taxon>Gammaproteobacteria</taxon>
        <taxon>Vibrionales</taxon>
        <taxon>Vibrionaceae</taxon>
        <taxon>Photobacterium</taxon>
    </lineage>
</organism>
<dbReference type="PROSITE" id="PS51724">
    <property type="entry name" value="SPOR"/>
    <property type="match status" value="1"/>
</dbReference>
<evidence type="ECO:0000313" key="3">
    <source>
        <dbReference type="Proteomes" id="UP000035909"/>
    </source>
</evidence>
<dbReference type="InterPro" id="IPR007730">
    <property type="entry name" value="SPOR-like_dom"/>
</dbReference>
<gene>
    <name evidence="2" type="ORF">ABT57_13365</name>
</gene>